<gene>
    <name evidence="3" type="ORF">R5R35_006054</name>
</gene>
<protein>
    <submittedName>
        <fullName evidence="3">Uncharacterized protein</fullName>
    </submittedName>
</protein>
<feature type="transmembrane region" description="Helical" evidence="2">
    <location>
        <begin position="46"/>
        <end position="67"/>
    </location>
</feature>
<sequence length="480" mass="51064">MATSAQAVFRVCTHLCVPACVVLAGALAASLSGCRRRGAGSAHRRALAAHIATLFSVQLARMLYLFQVIPCPDAVPVQNYIELSACCWLHTICINFALSFRSNHNARDSYISILFGLAYAWCTPMVLLVTLERHVEGKWLAFPDLLYDIKTCLFDESPMLTKGRDISLQLAILKGITILISSCFFMYLSYKTGFQKRRAILCQEDTDNISDVNARQFQALKYILTMMGTGAVQVTLDVAAWYFTYRYTLSLFLANGVSLQTTPSPTSIPEASARFLLGQWVILSVSLGVDFFRSLVVLELMWWGGPGGRSGARGGDADEDSLPPYELATHMPRPAPRALHPPPPSYASVFGERGRRAEDEAALLGASSASSLALCTPPSLSPASSPPPSPAPALAPTPSAAPALAPTLTPTPTPSVLPAPSPPPSPAPAPTLAPTLTPSVLPASSLAPVPRVLSGPSFAPAPTASSLPVSPLLKLPETSV</sequence>
<feature type="compositionally biased region" description="Low complexity" evidence="1">
    <location>
        <begin position="432"/>
        <end position="443"/>
    </location>
</feature>
<dbReference type="EMBL" id="JAZDUA010000140">
    <property type="protein sequence ID" value="KAK7866669.1"/>
    <property type="molecule type" value="Genomic_DNA"/>
</dbReference>
<feature type="compositionally biased region" description="Low complexity" evidence="1">
    <location>
        <begin position="396"/>
        <end position="408"/>
    </location>
</feature>
<proteinExistence type="predicted"/>
<evidence type="ECO:0000256" key="2">
    <source>
        <dbReference type="SAM" id="Phobius"/>
    </source>
</evidence>
<keyword evidence="2" id="KW-0812">Transmembrane</keyword>
<feature type="compositionally biased region" description="Low complexity" evidence="1">
    <location>
        <begin position="465"/>
        <end position="480"/>
    </location>
</feature>
<evidence type="ECO:0000313" key="4">
    <source>
        <dbReference type="Proteomes" id="UP001378592"/>
    </source>
</evidence>
<accession>A0AAN9Z8I8</accession>
<feature type="transmembrane region" description="Helical" evidence="2">
    <location>
        <begin position="79"/>
        <end position="98"/>
    </location>
</feature>
<evidence type="ECO:0000256" key="1">
    <source>
        <dbReference type="SAM" id="MobiDB-lite"/>
    </source>
</evidence>
<feature type="compositionally biased region" description="Pro residues" evidence="1">
    <location>
        <begin position="384"/>
        <end position="395"/>
    </location>
</feature>
<reference evidence="3 4" key="1">
    <citation type="submission" date="2024-03" db="EMBL/GenBank/DDBJ databases">
        <title>The genome assembly and annotation of the cricket Gryllus longicercus Weissman &amp; Gray.</title>
        <authorList>
            <person name="Szrajer S."/>
            <person name="Gray D."/>
            <person name="Ylla G."/>
        </authorList>
    </citation>
    <scope>NUCLEOTIDE SEQUENCE [LARGE SCALE GENOMIC DNA]</scope>
    <source>
        <strain evidence="3">DAG 2021-001</strain>
        <tissue evidence="3">Whole body minus gut</tissue>
    </source>
</reference>
<dbReference type="Proteomes" id="UP001378592">
    <property type="component" value="Unassembled WGS sequence"/>
</dbReference>
<feature type="transmembrane region" description="Helical" evidence="2">
    <location>
        <begin position="12"/>
        <end position="34"/>
    </location>
</feature>
<keyword evidence="2" id="KW-1133">Transmembrane helix</keyword>
<evidence type="ECO:0000313" key="3">
    <source>
        <dbReference type="EMBL" id="KAK7866669.1"/>
    </source>
</evidence>
<keyword evidence="2" id="KW-0472">Membrane</keyword>
<dbReference type="AlphaFoldDB" id="A0AAN9Z8I8"/>
<feature type="transmembrane region" description="Helical" evidence="2">
    <location>
        <begin position="110"/>
        <end position="131"/>
    </location>
</feature>
<organism evidence="3 4">
    <name type="scientific">Gryllus longicercus</name>
    <dbReference type="NCBI Taxonomy" id="2509291"/>
    <lineage>
        <taxon>Eukaryota</taxon>
        <taxon>Metazoa</taxon>
        <taxon>Ecdysozoa</taxon>
        <taxon>Arthropoda</taxon>
        <taxon>Hexapoda</taxon>
        <taxon>Insecta</taxon>
        <taxon>Pterygota</taxon>
        <taxon>Neoptera</taxon>
        <taxon>Polyneoptera</taxon>
        <taxon>Orthoptera</taxon>
        <taxon>Ensifera</taxon>
        <taxon>Gryllidea</taxon>
        <taxon>Grylloidea</taxon>
        <taxon>Gryllidae</taxon>
        <taxon>Gryllinae</taxon>
        <taxon>Gryllus</taxon>
    </lineage>
</organism>
<feature type="compositionally biased region" description="Pro residues" evidence="1">
    <location>
        <begin position="333"/>
        <end position="345"/>
    </location>
</feature>
<feature type="region of interest" description="Disordered" evidence="1">
    <location>
        <begin position="375"/>
        <end position="480"/>
    </location>
</feature>
<comment type="caution">
    <text evidence="3">The sequence shown here is derived from an EMBL/GenBank/DDBJ whole genome shotgun (WGS) entry which is preliminary data.</text>
</comment>
<feature type="transmembrane region" description="Helical" evidence="2">
    <location>
        <begin position="222"/>
        <end position="243"/>
    </location>
</feature>
<feature type="compositionally biased region" description="Pro residues" evidence="1">
    <location>
        <begin position="409"/>
        <end position="431"/>
    </location>
</feature>
<keyword evidence="4" id="KW-1185">Reference proteome</keyword>
<feature type="region of interest" description="Disordered" evidence="1">
    <location>
        <begin position="309"/>
        <end position="350"/>
    </location>
</feature>
<feature type="transmembrane region" description="Helical" evidence="2">
    <location>
        <begin position="166"/>
        <end position="188"/>
    </location>
</feature>
<name>A0AAN9Z8I8_9ORTH</name>